<feature type="domain" description="MobA-like NTP transferase" evidence="2">
    <location>
        <begin position="11"/>
        <end position="170"/>
    </location>
</feature>
<protein>
    <submittedName>
        <fullName evidence="3">Molybdenum cofactor cytidylyltransferase</fullName>
    </submittedName>
</protein>
<dbReference type="Gene3D" id="3.90.550.10">
    <property type="entry name" value="Spore Coat Polysaccharide Biosynthesis Protein SpsA, Chain A"/>
    <property type="match status" value="1"/>
</dbReference>
<dbReference type="PANTHER" id="PTHR43777">
    <property type="entry name" value="MOLYBDENUM COFACTOR CYTIDYLYLTRANSFERASE"/>
    <property type="match status" value="1"/>
</dbReference>
<keyword evidence="3" id="KW-0548">Nucleotidyltransferase</keyword>
<dbReference type="EMBL" id="PVTM01000007">
    <property type="protein sequence ID" value="PRY71550.1"/>
    <property type="molecule type" value="Genomic_DNA"/>
</dbReference>
<dbReference type="CDD" id="cd04182">
    <property type="entry name" value="GT_2_like_f"/>
    <property type="match status" value="1"/>
</dbReference>
<dbReference type="RefSeq" id="WP_106230829.1">
    <property type="nucleotide sequence ID" value="NZ_PVTM01000007.1"/>
</dbReference>
<evidence type="ECO:0000259" key="2">
    <source>
        <dbReference type="Pfam" id="PF12804"/>
    </source>
</evidence>
<dbReference type="InterPro" id="IPR025877">
    <property type="entry name" value="MobA-like_NTP_Trfase"/>
</dbReference>
<dbReference type="InterPro" id="IPR029044">
    <property type="entry name" value="Nucleotide-diphossugar_trans"/>
</dbReference>
<evidence type="ECO:0000313" key="3">
    <source>
        <dbReference type="EMBL" id="PRY71550.1"/>
    </source>
</evidence>
<sequence>MREAPPARVVALVMAAGRSRRFGATDKRRAGLADGRPLLASAVERAAGAFDDCYVVLREDDDPEALGLSPDTRLIRAVHADRGLGSSLADAVGALDALSGAEAVAVLLGDMPDIAPATLASLGRAARRDTILCPVHGGRPGHPVLFGRALWPELAALRGDRGAREVVHRHASRLHQIHVEDPGIHRDVDTLADLDSRQGAIRAGGSGPGGERGVTP</sequence>
<comment type="caution">
    <text evidence="3">The sequence shown here is derived from an EMBL/GenBank/DDBJ whole genome shotgun (WGS) entry which is preliminary data.</text>
</comment>
<organism evidence="3 4">
    <name type="scientific">Halomonas ventosae</name>
    <dbReference type="NCBI Taxonomy" id="229007"/>
    <lineage>
        <taxon>Bacteria</taxon>
        <taxon>Pseudomonadati</taxon>
        <taxon>Pseudomonadota</taxon>
        <taxon>Gammaproteobacteria</taxon>
        <taxon>Oceanospirillales</taxon>
        <taxon>Halomonadaceae</taxon>
        <taxon>Halomonas</taxon>
    </lineage>
</organism>
<keyword evidence="3" id="KW-0808">Transferase</keyword>
<keyword evidence="1" id="KW-0460">Magnesium</keyword>
<reference evidence="3 4" key="1">
    <citation type="submission" date="2018-03" db="EMBL/GenBank/DDBJ databases">
        <title>Comparative analysis of microorganisms from saline springs in Andes Mountain Range, Colombia.</title>
        <authorList>
            <person name="Rubin E."/>
        </authorList>
    </citation>
    <scope>NUCLEOTIDE SEQUENCE [LARGE SCALE GENOMIC DNA]</scope>
    <source>
        <strain evidence="3 4">USBA 854</strain>
    </source>
</reference>
<dbReference type="Pfam" id="PF12804">
    <property type="entry name" value="NTP_transf_3"/>
    <property type="match status" value="1"/>
</dbReference>
<name>A0A2T0VMV4_9GAMM</name>
<accession>A0A2T0VMV4</accession>
<dbReference type="SUPFAM" id="SSF53448">
    <property type="entry name" value="Nucleotide-diphospho-sugar transferases"/>
    <property type="match status" value="1"/>
</dbReference>
<dbReference type="GO" id="GO:0016779">
    <property type="term" value="F:nucleotidyltransferase activity"/>
    <property type="evidence" value="ECO:0007669"/>
    <property type="project" value="UniProtKB-KW"/>
</dbReference>
<dbReference type="PANTHER" id="PTHR43777:SF1">
    <property type="entry name" value="MOLYBDENUM COFACTOR CYTIDYLYLTRANSFERASE"/>
    <property type="match status" value="1"/>
</dbReference>
<dbReference type="AlphaFoldDB" id="A0A2T0VMV4"/>
<dbReference type="Proteomes" id="UP000239896">
    <property type="component" value="Unassembled WGS sequence"/>
</dbReference>
<proteinExistence type="predicted"/>
<evidence type="ECO:0000313" key="4">
    <source>
        <dbReference type="Proteomes" id="UP000239896"/>
    </source>
</evidence>
<keyword evidence="4" id="KW-1185">Reference proteome</keyword>
<evidence type="ECO:0000256" key="1">
    <source>
        <dbReference type="ARBA" id="ARBA00022842"/>
    </source>
</evidence>
<gene>
    <name evidence="3" type="ORF">BCL64_107125</name>
</gene>